<dbReference type="SUPFAM" id="SSF141694">
    <property type="entry name" value="AF2212/PG0164-like"/>
    <property type="match status" value="1"/>
</dbReference>
<evidence type="ECO:0000313" key="1">
    <source>
        <dbReference type="EMBL" id="MCL6682540.1"/>
    </source>
</evidence>
<dbReference type="InterPro" id="IPR037079">
    <property type="entry name" value="AF2212/PG0164-like_sf"/>
</dbReference>
<dbReference type="Proteomes" id="UP001165363">
    <property type="component" value="Unassembled WGS sequence"/>
</dbReference>
<gene>
    <name evidence="1" type="ORF">LZ536_01300</name>
</gene>
<protein>
    <submittedName>
        <fullName evidence="1">DUF1905 domain-containing protein</fullName>
    </submittedName>
</protein>
<organism evidence="1 2">
    <name type="scientific">Sphingomonas alba</name>
    <dbReference type="NCBI Taxonomy" id="2908208"/>
    <lineage>
        <taxon>Bacteria</taxon>
        <taxon>Pseudomonadati</taxon>
        <taxon>Pseudomonadota</taxon>
        <taxon>Alphaproteobacteria</taxon>
        <taxon>Sphingomonadales</taxon>
        <taxon>Sphingomonadaceae</taxon>
        <taxon>Sphingomonas</taxon>
    </lineage>
</organism>
<dbReference type="InterPro" id="IPR015018">
    <property type="entry name" value="DUF1905"/>
</dbReference>
<proteinExistence type="predicted"/>
<evidence type="ECO:0000313" key="2">
    <source>
        <dbReference type="Proteomes" id="UP001165363"/>
    </source>
</evidence>
<dbReference type="Pfam" id="PF08922">
    <property type="entry name" value="DUF1905"/>
    <property type="match status" value="1"/>
</dbReference>
<comment type="caution">
    <text evidence="1">The sequence shown here is derived from an EMBL/GenBank/DDBJ whole genome shotgun (WGS) entry which is preliminary data.</text>
</comment>
<name>A0ABT0RIW2_9SPHN</name>
<reference evidence="1" key="1">
    <citation type="submission" date="2022-05" db="EMBL/GenBank/DDBJ databases">
        <authorList>
            <person name="Jo J.-H."/>
            <person name="Im W.-T."/>
        </authorList>
    </citation>
    <scope>NUCLEOTIDE SEQUENCE</scope>
    <source>
        <strain evidence="1">SE158</strain>
    </source>
</reference>
<accession>A0ABT0RIW2</accession>
<dbReference type="EMBL" id="JAMGBD010000001">
    <property type="protein sequence ID" value="MCL6682540.1"/>
    <property type="molecule type" value="Genomic_DNA"/>
</dbReference>
<sequence length="97" mass="10508">MIVVEAPLWLWSSEGGSWHFITIPAEEALEIRLESAASGLRRGFGSVRVQASINGVDWKTSIFPQKSGGYLLPVKASVRRDAGIAADDIVTVKVELV</sequence>
<dbReference type="RefSeq" id="WP_249846506.1">
    <property type="nucleotide sequence ID" value="NZ_JAMGBD010000001.1"/>
</dbReference>
<dbReference type="Gene3D" id="2.40.30.100">
    <property type="entry name" value="AF2212/PG0164-like"/>
    <property type="match status" value="1"/>
</dbReference>
<keyword evidence="2" id="KW-1185">Reference proteome</keyword>